<reference evidence="9" key="1">
    <citation type="submission" date="2013-06" db="EMBL/GenBank/DDBJ databases">
        <authorList>
            <person name="Zhao Q."/>
        </authorList>
    </citation>
    <scope>NUCLEOTIDE SEQUENCE</scope>
    <source>
        <strain evidence="9">cv. W1943</strain>
    </source>
</reference>
<keyword evidence="5" id="KW-0539">Nucleus</keyword>
<keyword evidence="3" id="KW-0238">DNA-binding</keyword>
<dbReference type="CDD" id="cd00018">
    <property type="entry name" value="AP2"/>
    <property type="match status" value="1"/>
</dbReference>
<dbReference type="PANTHER" id="PTHR31677">
    <property type="entry name" value="AP2 DOMAIN CLASS TRANSCRIPTION FACTOR"/>
    <property type="match status" value="1"/>
</dbReference>
<dbReference type="InterPro" id="IPR016177">
    <property type="entry name" value="DNA-bd_dom_sf"/>
</dbReference>
<sequence length="140" mass="15751">MTMMPSGGGARVRAHFRGVQWRKSGRWSAEIRSRGAWGRRRRLWIGTYDTAEEAARAYDAEARRLHGAKAKTNFPPPPPPTAVHDDHVDLEAHIKFLSEVELDGDQETPPESQVGDDQAGGQHQHHHGCRLDHLLLMMCN</sequence>
<evidence type="ECO:0000259" key="7">
    <source>
        <dbReference type="PROSITE" id="PS51032"/>
    </source>
</evidence>
<dbReference type="OMA" id="ESCSREH"/>
<feature type="compositionally biased region" description="Low complexity" evidence="6">
    <location>
        <begin position="113"/>
        <end position="122"/>
    </location>
</feature>
<dbReference type="SMART" id="SM00380">
    <property type="entry name" value="AP2"/>
    <property type="match status" value="1"/>
</dbReference>
<name>A0A0E0RJP2_ORYRU</name>
<dbReference type="GO" id="GO:0003677">
    <property type="term" value="F:DNA binding"/>
    <property type="evidence" value="ECO:0007669"/>
    <property type="project" value="UniProtKB-KW"/>
</dbReference>
<feature type="domain" description="AP2/ERF" evidence="7">
    <location>
        <begin position="15"/>
        <end position="75"/>
    </location>
</feature>
<dbReference type="SMR" id="A0A0E0RJP2"/>
<evidence type="ECO:0000256" key="5">
    <source>
        <dbReference type="ARBA" id="ARBA00023242"/>
    </source>
</evidence>
<dbReference type="HOGENOM" id="CLU_1838422_0_0_1"/>
<dbReference type="PANTHER" id="PTHR31677:SF75">
    <property type="entry name" value="ETHYLENE-RESPONSIVE TRANSCRIPTION FACTOR ERF084"/>
    <property type="match status" value="1"/>
</dbReference>
<accession>A0A0E0RJP2</accession>
<proteinExistence type="predicted"/>
<feature type="region of interest" description="Disordered" evidence="6">
    <location>
        <begin position="99"/>
        <end position="125"/>
    </location>
</feature>
<dbReference type="STRING" id="4529.A0A0E0RJP2"/>
<evidence type="ECO:0000256" key="4">
    <source>
        <dbReference type="ARBA" id="ARBA00023163"/>
    </source>
</evidence>
<comment type="subcellular location">
    <subcellularLocation>
        <location evidence="1">Nucleus</location>
    </subcellularLocation>
</comment>
<evidence type="ECO:0000256" key="1">
    <source>
        <dbReference type="ARBA" id="ARBA00004123"/>
    </source>
</evidence>
<dbReference type="GO" id="GO:0003700">
    <property type="term" value="F:DNA-binding transcription factor activity"/>
    <property type="evidence" value="ECO:0007669"/>
    <property type="project" value="InterPro"/>
</dbReference>
<protein>
    <recommendedName>
        <fullName evidence="7">AP2/ERF domain-containing protein</fullName>
    </recommendedName>
</protein>
<dbReference type="SUPFAM" id="SSF54171">
    <property type="entry name" value="DNA-binding domain"/>
    <property type="match status" value="1"/>
</dbReference>
<dbReference type="InterPro" id="IPR036955">
    <property type="entry name" value="AP2/ERF_dom_sf"/>
</dbReference>
<dbReference type="AlphaFoldDB" id="A0A0E0RJP2"/>
<dbReference type="Gramene" id="ORUFI12G20090.1">
    <property type="protein sequence ID" value="ORUFI12G20090.1"/>
    <property type="gene ID" value="ORUFI12G20090"/>
</dbReference>
<dbReference type="Gene3D" id="3.30.730.10">
    <property type="entry name" value="AP2/ERF domain"/>
    <property type="match status" value="1"/>
</dbReference>
<evidence type="ECO:0000313" key="9">
    <source>
        <dbReference type="Proteomes" id="UP000008022"/>
    </source>
</evidence>
<dbReference type="Proteomes" id="UP000008022">
    <property type="component" value="Unassembled WGS sequence"/>
</dbReference>
<keyword evidence="2" id="KW-0805">Transcription regulation</keyword>
<dbReference type="EnsemblPlants" id="ORUFI12G20090.1">
    <property type="protein sequence ID" value="ORUFI12G20090.1"/>
    <property type="gene ID" value="ORUFI12G20090"/>
</dbReference>
<dbReference type="PROSITE" id="PS51032">
    <property type="entry name" value="AP2_ERF"/>
    <property type="match status" value="1"/>
</dbReference>
<dbReference type="GO" id="GO:0005634">
    <property type="term" value="C:nucleus"/>
    <property type="evidence" value="ECO:0007669"/>
    <property type="project" value="UniProtKB-SubCell"/>
</dbReference>
<evidence type="ECO:0000256" key="6">
    <source>
        <dbReference type="SAM" id="MobiDB-lite"/>
    </source>
</evidence>
<evidence type="ECO:0000313" key="8">
    <source>
        <dbReference type="EnsemblPlants" id="ORUFI12G20090.1"/>
    </source>
</evidence>
<dbReference type="Pfam" id="PF00847">
    <property type="entry name" value="AP2"/>
    <property type="match status" value="1"/>
</dbReference>
<dbReference type="InterPro" id="IPR001471">
    <property type="entry name" value="AP2/ERF_dom"/>
</dbReference>
<keyword evidence="9" id="KW-1185">Reference proteome</keyword>
<evidence type="ECO:0000256" key="3">
    <source>
        <dbReference type="ARBA" id="ARBA00023125"/>
    </source>
</evidence>
<dbReference type="PRINTS" id="PR00367">
    <property type="entry name" value="ETHRSPELEMNT"/>
</dbReference>
<reference evidence="8" key="2">
    <citation type="submission" date="2015-06" db="UniProtKB">
        <authorList>
            <consortium name="EnsemblPlants"/>
        </authorList>
    </citation>
    <scope>IDENTIFICATION</scope>
</reference>
<keyword evidence="4" id="KW-0804">Transcription</keyword>
<organism evidence="8 9">
    <name type="scientific">Oryza rufipogon</name>
    <name type="common">Brownbeard rice</name>
    <name type="synonym">Asian wild rice</name>
    <dbReference type="NCBI Taxonomy" id="4529"/>
    <lineage>
        <taxon>Eukaryota</taxon>
        <taxon>Viridiplantae</taxon>
        <taxon>Streptophyta</taxon>
        <taxon>Embryophyta</taxon>
        <taxon>Tracheophyta</taxon>
        <taxon>Spermatophyta</taxon>
        <taxon>Magnoliopsida</taxon>
        <taxon>Liliopsida</taxon>
        <taxon>Poales</taxon>
        <taxon>Poaceae</taxon>
        <taxon>BOP clade</taxon>
        <taxon>Oryzoideae</taxon>
        <taxon>Oryzeae</taxon>
        <taxon>Oryzinae</taxon>
        <taxon>Oryza</taxon>
    </lineage>
</organism>
<evidence type="ECO:0000256" key="2">
    <source>
        <dbReference type="ARBA" id="ARBA00023015"/>
    </source>
</evidence>